<dbReference type="EMBL" id="DSPX01000003">
    <property type="protein sequence ID" value="HGF99212.1"/>
    <property type="molecule type" value="Genomic_DNA"/>
</dbReference>
<evidence type="ECO:0000313" key="1">
    <source>
        <dbReference type="EMBL" id="HGF99212.1"/>
    </source>
</evidence>
<proteinExistence type="predicted"/>
<reference evidence="1" key="1">
    <citation type="journal article" date="2020" name="mSystems">
        <title>Genome- and Community-Level Interaction Insights into Carbon Utilization and Element Cycling Functions of Hydrothermarchaeota in Hydrothermal Sediment.</title>
        <authorList>
            <person name="Zhou Z."/>
            <person name="Liu Y."/>
            <person name="Xu W."/>
            <person name="Pan J."/>
            <person name="Luo Z.H."/>
            <person name="Li M."/>
        </authorList>
    </citation>
    <scope>NUCLEOTIDE SEQUENCE [LARGE SCALE GENOMIC DNA]</scope>
    <source>
        <strain evidence="1">SpSt-374</strain>
    </source>
</reference>
<name>A0A7C3VEB6_9CYAN</name>
<protein>
    <submittedName>
        <fullName evidence="1">Uncharacterized protein</fullName>
    </submittedName>
</protein>
<comment type="caution">
    <text evidence="1">The sequence shown here is derived from an EMBL/GenBank/DDBJ whole genome shotgun (WGS) entry which is preliminary data.</text>
</comment>
<dbReference type="AlphaFoldDB" id="A0A7C3VEB6"/>
<gene>
    <name evidence="1" type="ORF">ENR15_00670</name>
</gene>
<sequence>MIHPFDLNGQDLDNLDLDFQEPVGDAEAAMVGGGTIVSLAILPEDGGGCIPAPYPKPYPYPYPKPYPYPYPYPKPYIGYPGPQITTLALGEEGGSNICLM</sequence>
<accession>A0A7C3VEB6</accession>
<organism evidence="1">
    <name type="scientific">Planktothricoides sp. SpSt-374</name>
    <dbReference type="NCBI Taxonomy" id="2282167"/>
    <lineage>
        <taxon>Bacteria</taxon>
        <taxon>Bacillati</taxon>
        <taxon>Cyanobacteriota</taxon>
        <taxon>Cyanophyceae</taxon>
        <taxon>Oscillatoriophycideae</taxon>
        <taxon>Oscillatoriales</taxon>
        <taxon>Oscillatoriaceae</taxon>
        <taxon>Planktothricoides</taxon>
    </lineage>
</organism>